<evidence type="ECO:0000313" key="2">
    <source>
        <dbReference type="EMBL" id="KKM87250.1"/>
    </source>
</evidence>
<gene>
    <name evidence="2" type="ORF">LCGC14_1270930</name>
</gene>
<dbReference type="EMBL" id="LAZR01007130">
    <property type="protein sequence ID" value="KKM87250.1"/>
    <property type="molecule type" value="Genomic_DNA"/>
</dbReference>
<keyword evidence="1" id="KW-0175">Coiled coil</keyword>
<organism evidence="2">
    <name type="scientific">marine sediment metagenome</name>
    <dbReference type="NCBI Taxonomy" id="412755"/>
    <lineage>
        <taxon>unclassified sequences</taxon>
        <taxon>metagenomes</taxon>
        <taxon>ecological metagenomes</taxon>
    </lineage>
</organism>
<comment type="caution">
    <text evidence="2">The sequence shown here is derived from an EMBL/GenBank/DDBJ whole genome shotgun (WGS) entry which is preliminary data.</text>
</comment>
<feature type="coiled-coil region" evidence="1">
    <location>
        <begin position="126"/>
        <end position="153"/>
    </location>
</feature>
<evidence type="ECO:0000256" key="1">
    <source>
        <dbReference type="SAM" id="Coils"/>
    </source>
</evidence>
<accession>A0A0F9NEU1</accession>
<sequence length="177" mass="20082">MTKIKEAGKISNKDAKFLSAYINDIRKDLLTTALLIRVSLGNIDSIVGILDSVRIMIDRLHIDTSEIKKVNKLNISSSWDISIGSKLTQIFTKIERKVLTQLLGSDDDEEWKLKNDTAKELTKGIAEALKEQKELIIAENKLLKERMEQLKLDTSRMQGMNDAAKEIANELRLDKKD</sequence>
<reference evidence="2" key="1">
    <citation type="journal article" date="2015" name="Nature">
        <title>Complex archaea that bridge the gap between prokaryotes and eukaryotes.</title>
        <authorList>
            <person name="Spang A."/>
            <person name="Saw J.H."/>
            <person name="Jorgensen S.L."/>
            <person name="Zaremba-Niedzwiedzka K."/>
            <person name="Martijn J."/>
            <person name="Lind A.E."/>
            <person name="van Eijk R."/>
            <person name="Schleper C."/>
            <person name="Guy L."/>
            <person name="Ettema T.J."/>
        </authorList>
    </citation>
    <scope>NUCLEOTIDE SEQUENCE</scope>
</reference>
<dbReference type="AlphaFoldDB" id="A0A0F9NEU1"/>
<name>A0A0F9NEU1_9ZZZZ</name>
<protein>
    <submittedName>
        <fullName evidence="2">Uncharacterized protein</fullName>
    </submittedName>
</protein>
<proteinExistence type="predicted"/>